<evidence type="ECO:0000256" key="11">
    <source>
        <dbReference type="ARBA" id="ARBA00049091"/>
    </source>
</evidence>
<dbReference type="PATRIC" id="fig|1217721.7.peg.3441"/>
<evidence type="ECO:0000313" key="15">
    <source>
        <dbReference type="Proteomes" id="UP000027987"/>
    </source>
</evidence>
<evidence type="ECO:0000256" key="1">
    <source>
        <dbReference type="ARBA" id="ARBA00003330"/>
    </source>
</evidence>
<sequence length="204" mass="20959">MNKRFLCSLATAALTAGLTLASPVFAAISQGATAPAFTAQASHDGKSSTISLADALKKGPVIVYFFPSAYTGGCDIEAHAFATEAAKFAAAGASIIGVSADSIERLNTFSADPSYCAGKFPVASDPEGKIAKQFDVKMSAAEPGAKDVRGEAIEHGFISRVTFVIGKDGKVAAVFSSEADHLHPQEHVSKSLAVVQQLQAGKAP</sequence>
<evidence type="ECO:0000256" key="4">
    <source>
        <dbReference type="ARBA" id="ARBA00022862"/>
    </source>
</evidence>
<evidence type="ECO:0000256" key="12">
    <source>
        <dbReference type="SAM" id="SignalP"/>
    </source>
</evidence>
<feature type="domain" description="Thioredoxin" evidence="13">
    <location>
        <begin position="28"/>
        <end position="200"/>
    </location>
</feature>
<gene>
    <name evidence="14" type="ORF">HY57_16770</name>
</gene>
<keyword evidence="7" id="KW-0676">Redox-active center</keyword>
<dbReference type="GO" id="GO:0008379">
    <property type="term" value="F:thioredoxin peroxidase activity"/>
    <property type="evidence" value="ECO:0007669"/>
    <property type="project" value="TreeGrafter"/>
</dbReference>
<evidence type="ECO:0000256" key="3">
    <source>
        <dbReference type="ARBA" id="ARBA00022559"/>
    </source>
</evidence>
<dbReference type="Gene3D" id="3.40.30.10">
    <property type="entry name" value="Glutaredoxin"/>
    <property type="match status" value="1"/>
</dbReference>
<evidence type="ECO:0000256" key="5">
    <source>
        <dbReference type="ARBA" id="ARBA00023002"/>
    </source>
</evidence>
<comment type="similarity">
    <text evidence="9">Belongs to the peroxiredoxin family. BCP/PrxQ subfamily.</text>
</comment>
<dbReference type="InterPro" id="IPR036249">
    <property type="entry name" value="Thioredoxin-like_sf"/>
</dbReference>
<keyword evidence="5" id="KW-0560">Oxidoreductase</keyword>
<dbReference type="AlphaFoldDB" id="A0A075K504"/>
<organism evidence="14 15">
    <name type="scientific">Dyella japonica A8</name>
    <dbReference type="NCBI Taxonomy" id="1217721"/>
    <lineage>
        <taxon>Bacteria</taxon>
        <taxon>Pseudomonadati</taxon>
        <taxon>Pseudomonadota</taxon>
        <taxon>Gammaproteobacteria</taxon>
        <taxon>Lysobacterales</taxon>
        <taxon>Rhodanobacteraceae</taxon>
        <taxon>Dyella</taxon>
    </lineage>
</organism>
<dbReference type="Proteomes" id="UP000027987">
    <property type="component" value="Chromosome"/>
</dbReference>
<keyword evidence="12" id="KW-0732">Signal</keyword>
<keyword evidence="3" id="KW-0575">Peroxidase</keyword>
<evidence type="ECO:0000313" key="14">
    <source>
        <dbReference type="EMBL" id="AIF48777.1"/>
    </source>
</evidence>
<protein>
    <recommendedName>
        <fullName evidence="2">thioredoxin-dependent peroxiredoxin</fullName>
        <ecNumber evidence="2">1.11.1.24</ecNumber>
    </recommendedName>
    <alternativeName>
        <fullName evidence="8">Thioredoxin peroxidase</fullName>
    </alternativeName>
    <alternativeName>
        <fullName evidence="10">Thioredoxin-dependent peroxiredoxin Bcp</fullName>
    </alternativeName>
</protein>
<dbReference type="OrthoDB" id="5572803at2"/>
<dbReference type="InterPro" id="IPR000866">
    <property type="entry name" value="AhpC/TSA"/>
</dbReference>
<dbReference type="InterPro" id="IPR013766">
    <property type="entry name" value="Thioredoxin_domain"/>
</dbReference>
<dbReference type="CDD" id="cd03017">
    <property type="entry name" value="PRX_BCP"/>
    <property type="match status" value="1"/>
</dbReference>
<dbReference type="PROSITE" id="PS51352">
    <property type="entry name" value="THIOREDOXIN_2"/>
    <property type="match status" value="1"/>
</dbReference>
<dbReference type="Pfam" id="PF00578">
    <property type="entry name" value="AhpC-TSA"/>
    <property type="match status" value="1"/>
</dbReference>
<comment type="catalytic activity">
    <reaction evidence="11">
        <text>a hydroperoxide + [thioredoxin]-dithiol = an alcohol + [thioredoxin]-disulfide + H2O</text>
        <dbReference type="Rhea" id="RHEA:62620"/>
        <dbReference type="Rhea" id="RHEA-COMP:10698"/>
        <dbReference type="Rhea" id="RHEA-COMP:10700"/>
        <dbReference type="ChEBI" id="CHEBI:15377"/>
        <dbReference type="ChEBI" id="CHEBI:29950"/>
        <dbReference type="ChEBI" id="CHEBI:30879"/>
        <dbReference type="ChEBI" id="CHEBI:35924"/>
        <dbReference type="ChEBI" id="CHEBI:50058"/>
        <dbReference type="EC" id="1.11.1.24"/>
    </reaction>
</comment>
<evidence type="ECO:0000256" key="6">
    <source>
        <dbReference type="ARBA" id="ARBA00023157"/>
    </source>
</evidence>
<dbReference type="HOGENOM" id="CLU_042529_14_2_6"/>
<evidence type="ECO:0000259" key="13">
    <source>
        <dbReference type="PROSITE" id="PS51352"/>
    </source>
</evidence>
<dbReference type="KEGG" id="dja:HY57_16770"/>
<keyword evidence="15" id="KW-1185">Reference proteome</keyword>
<evidence type="ECO:0000256" key="2">
    <source>
        <dbReference type="ARBA" id="ARBA00013017"/>
    </source>
</evidence>
<feature type="signal peptide" evidence="12">
    <location>
        <begin position="1"/>
        <end position="26"/>
    </location>
</feature>
<keyword evidence="4" id="KW-0049">Antioxidant</keyword>
<evidence type="ECO:0000256" key="8">
    <source>
        <dbReference type="ARBA" id="ARBA00032824"/>
    </source>
</evidence>
<feature type="chain" id="PRO_5001706741" description="thioredoxin-dependent peroxiredoxin" evidence="12">
    <location>
        <begin position="27"/>
        <end position="204"/>
    </location>
</feature>
<evidence type="ECO:0000256" key="9">
    <source>
        <dbReference type="ARBA" id="ARBA00038489"/>
    </source>
</evidence>
<keyword evidence="6" id="KW-1015">Disulfide bond</keyword>
<evidence type="ECO:0000256" key="7">
    <source>
        <dbReference type="ARBA" id="ARBA00023284"/>
    </source>
</evidence>
<name>A0A075K504_9GAMM</name>
<dbReference type="SUPFAM" id="SSF52833">
    <property type="entry name" value="Thioredoxin-like"/>
    <property type="match status" value="1"/>
</dbReference>
<dbReference type="PANTHER" id="PTHR42801:SF4">
    <property type="entry name" value="AHPC_TSA FAMILY PROTEIN"/>
    <property type="match status" value="1"/>
</dbReference>
<dbReference type="InterPro" id="IPR050924">
    <property type="entry name" value="Peroxiredoxin_BCP/PrxQ"/>
</dbReference>
<dbReference type="GO" id="GO:0034599">
    <property type="term" value="P:cellular response to oxidative stress"/>
    <property type="evidence" value="ECO:0007669"/>
    <property type="project" value="TreeGrafter"/>
</dbReference>
<proteinExistence type="inferred from homology"/>
<dbReference type="PANTHER" id="PTHR42801">
    <property type="entry name" value="THIOREDOXIN-DEPENDENT PEROXIDE REDUCTASE"/>
    <property type="match status" value="1"/>
</dbReference>
<dbReference type="EC" id="1.11.1.24" evidence="2"/>
<dbReference type="GO" id="GO:0005737">
    <property type="term" value="C:cytoplasm"/>
    <property type="evidence" value="ECO:0007669"/>
    <property type="project" value="TreeGrafter"/>
</dbReference>
<comment type="function">
    <text evidence="1">Thiol-specific peroxidase that catalyzes the reduction of hydrogen peroxide and organic hydroperoxides to water and alcohols, respectively. Plays a role in cell protection against oxidative stress by detoxifying peroxides and as sensor of hydrogen peroxide-mediated signaling events.</text>
</comment>
<dbReference type="RefSeq" id="WP_019466159.1">
    <property type="nucleotide sequence ID" value="NZ_ALOY01000170.1"/>
</dbReference>
<evidence type="ECO:0000256" key="10">
    <source>
        <dbReference type="ARBA" id="ARBA00042639"/>
    </source>
</evidence>
<accession>A0A075K504</accession>
<dbReference type="EMBL" id="CP008884">
    <property type="protein sequence ID" value="AIF48777.1"/>
    <property type="molecule type" value="Genomic_DNA"/>
</dbReference>
<dbReference type="GO" id="GO:0045454">
    <property type="term" value="P:cell redox homeostasis"/>
    <property type="evidence" value="ECO:0007669"/>
    <property type="project" value="TreeGrafter"/>
</dbReference>
<reference evidence="14 15" key="1">
    <citation type="submission" date="2014-07" db="EMBL/GenBank/DDBJ databases">
        <title>Complete Genome Sequence of Dyella japonica Strain A8 Isolated from Malaysian Tropical Soil.</title>
        <authorList>
            <person name="Hui R.K.H."/>
            <person name="Chen J.-W."/>
            <person name="Chan K.-G."/>
            <person name="Leung F.C.C."/>
        </authorList>
    </citation>
    <scope>NUCLEOTIDE SEQUENCE [LARGE SCALE GENOMIC DNA]</scope>
    <source>
        <strain evidence="14 15">A8</strain>
    </source>
</reference>